<proteinExistence type="predicted"/>
<protein>
    <submittedName>
        <fullName evidence="2">Uncharacterized protein</fullName>
    </submittedName>
</protein>
<gene>
    <name evidence="2" type="ORF">OH76DRAFT_1320870</name>
</gene>
<keyword evidence="3" id="KW-1185">Reference proteome</keyword>
<feature type="region of interest" description="Disordered" evidence="1">
    <location>
        <begin position="1"/>
        <end position="21"/>
    </location>
</feature>
<dbReference type="Proteomes" id="UP000256964">
    <property type="component" value="Unassembled WGS sequence"/>
</dbReference>
<name>A0A371CW29_9APHY</name>
<sequence length="232" mass="26380">LPSEVTMPSVDPSDPDSDNLTHHPITVTTDFFDFLRVQVNDPTAQYDKIRRLILDFAFPNLPTRLPLTALRRILSQCLVSRIRPYLSHQPLSRAAAEELDRLLAQRVHEYLGFPFRFNSHVLFAPFSHLGFDFRSVARLNDAEAIQGLLRDLNHHVSAFRTMARITLADWTCMLNSCQSPLEGSVGRSFSRSKRTLPSAWVTAVEVLRDLGLGIRHTDQSYLFTGDVSLRHL</sequence>
<evidence type="ECO:0000313" key="3">
    <source>
        <dbReference type="Proteomes" id="UP000256964"/>
    </source>
</evidence>
<dbReference type="EMBL" id="KZ857449">
    <property type="protein sequence ID" value="RDX44489.1"/>
    <property type="molecule type" value="Genomic_DNA"/>
</dbReference>
<dbReference type="AlphaFoldDB" id="A0A371CW29"/>
<evidence type="ECO:0000256" key="1">
    <source>
        <dbReference type="SAM" id="MobiDB-lite"/>
    </source>
</evidence>
<accession>A0A371CW29</accession>
<feature type="non-terminal residue" evidence="2">
    <location>
        <position position="1"/>
    </location>
</feature>
<feature type="non-terminal residue" evidence="2">
    <location>
        <position position="232"/>
    </location>
</feature>
<organism evidence="2 3">
    <name type="scientific">Lentinus brumalis</name>
    <dbReference type="NCBI Taxonomy" id="2498619"/>
    <lineage>
        <taxon>Eukaryota</taxon>
        <taxon>Fungi</taxon>
        <taxon>Dikarya</taxon>
        <taxon>Basidiomycota</taxon>
        <taxon>Agaricomycotina</taxon>
        <taxon>Agaricomycetes</taxon>
        <taxon>Polyporales</taxon>
        <taxon>Polyporaceae</taxon>
        <taxon>Lentinus</taxon>
    </lineage>
</organism>
<evidence type="ECO:0000313" key="2">
    <source>
        <dbReference type="EMBL" id="RDX44489.1"/>
    </source>
</evidence>
<dbReference type="OrthoDB" id="2752554at2759"/>
<reference evidence="2 3" key="1">
    <citation type="journal article" date="2018" name="Biotechnol. Biofuels">
        <title>Integrative visual omics of the white-rot fungus Polyporus brumalis exposes the biotechnological potential of its oxidative enzymes for delignifying raw plant biomass.</title>
        <authorList>
            <person name="Miyauchi S."/>
            <person name="Rancon A."/>
            <person name="Drula E."/>
            <person name="Hage H."/>
            <person name="Chaduli D."/>
            <person name="Favel A."/>
            <person name="Grisel S."/>
            <person name="Henrissat B."/>
            <person name="Herpoel-Gimbert I."/>
            <person name="Ruiz-Duenas F.J."/>
            <person name="Chevret D."/>
            <person name="Hainaut M."/>
            <person name="Lin J."/>
            <person name="Wang M."/>
            <person name="Pangilinan J."/>
            <person name="Lipzen A."/>
            <person name="Lesage-Meessen L."/>
            <person name="Navarro D."/>
            <person name="Riley R."/>
            <person name="Grigoriev I.V."/>
            <person name="Zhou S."/>
            <person name="Raouche S."/>
            <person name="Rosso M.N."/>
        </authorList>
    </citation>
    <scope>NUCLEOTIDE SEQUENCE [LARGE SCALE GENOMIC DNA]</scope>
    <source>
        <strain evidence="2 3">BRFM 1820</strain>
    </source>
</reference>